<feature type="signal peptide" evidence="1">
    <location>
        <begin position="1"/>
        <end position="19"/>
    </location>
</feature>
<evidence type="ECO:0000256" key="1">
    <source>
        <dbReference type="SAM" id="SignalP"/>
    </source>
</evidence>
<organism evidence="2 3">
    <name type="scientific">Morchella conica CCBAS932</name>
    <dbReference type="NCBI Taxonomy" id="1392247"/>
    <lineage>
        <taxon>Eukaryota</taxon>
        <taxon>Fungi</taxon>
        <taxon>Dikarya</taxon>
        <taxon>Ascomycota</taxon>
        <taxon>Pezizomycotina</taxon>
        <taxon>Pezizomycetes</taxon>
        <taxon>Pezizales</taxon>
        <taxon>Morchellaceae</taxon>
        <taxon>Morchella</taxon>
    </lineage>
</organism>
<feature type="chain" id="PRO_5018140312" evidence="1">
    <location>
        <begin position="20"/>
        <end position="136"/>
    </location>
</feature>
<name>A0A3N4KVH2_9PEZI</name>
<gene>
    <name evidence="2" type="ORF">P167DRAFT_538098</name>
</gene>
<dbReference type="InParanoid" id="A0A3N4KVH2"/>
<keyword evidence="3" id="KW-1185">Reference proteome</keyword>
<sequence length="136" mass="14484">MQLLTLLTTLFLTATTASAACQGASTWVSFVRPSGNITTAERQLSASGGTVYIGNIKYSGRVEPLILNYPGGKPGGGEGGLTFTNYFSSATGWRNGYVFPNRSEPIGFTAPHSAYVPYGADTGKFSVGRDDRLLRY</sequence>
<reference evidence="2 3" key="1">
    <citation type="journal article" date="2018" name="Nat. Ecol. Evol.">
        <title>Pezizomycetes genomes reveal the molecular basis of ectomycorrhizal truffle lifestyle.</title>
        <authorList>
            <person name="Murat C."/>
            <person name="Payen T."/>
            <person name="Noel B."/>
            <person name="Kuo A."/>
            <person name="Morin E."/>
            <person name="Chen J."/>
            <person name="Kohler A."/>
            <person name="Krizsan K."/>
            <person name="Balestrini R."/>
            <person name="Da Silva C."/>
            <person name="Montanini B."/>
            <person name="Hainaut M."/>
            <person name="Levati E."/>
            <person name="Barry K.W."/>
            <person name="Belfiori B."/>
            <person name="Cichocki N."/>
            <person name="Clum A."/>
            <person name="Dockter R.B."/>
            <person name="Fauchery L."/>
            <person name="Guy J."/>
            <person name="Iotti M."/>
            <person name="Le Tacon F."/>
            <person name="Lindquist E.A."/>
            <person name="Lipzen A."/>
            <person name="Malagnac F."/>
            <person name="Mello A."/>
            <person name="Molinier V."/>
            <person name="Miyauchi S."/>
            <person name="Poulain J."/>
            <person name="Riccioni C."/>
            <person name="Rubini A."/>
            <person name="Sitrit Y."/>
            <person name="Splivallo R."/>
            <person name="Traeger S."/>
            <person name="Wang M."/>
            <person name="Zifcakova L."/>
            <person name="Wipf D."/>
            <person name="Zambonelli A."/>
            <person name="Paolocci F."/>
            <person name="Nowrousian M."/>
            <person name="Ottonello S."/>
            <person name="Baldrian P."/>
            <person name="Spatafora J.W."/>
            <person name="Henrissat B."/>
            <person name="Nagy L.G."/>
            <person name="Aury J.M."/>
            <person name="Wincker P."/>
            <person name="Grigoriev I.V."/>
            <person name="Bonfante P."/>
            <person name="Martin F.M."/>
        </authorList>
    </citation>
    <scope>NUCLEOTIDE SEQUENCE [LARGE SCALE GENOMIC DNA]</scope>
    <source>
        <strain evidence="2 3">CCBAS932</strain>
    </source>
</reference>
<dbReference type="Proteomes" id="UP000277580">
    <property type="component" value="Unassembled WGS sequence"/>
</dbReference>
<dbReference type="AlphaFoldDB" id="A0A3N4KVH2"/>
<keyword evidence="1" id="KW-0732">Signal</keyword>
<accession>A0A3N4KVH2</accession>
<evidence type="ECO:0000313" key="2">
    <source>
        <dbReference type="EMBL" id="RPB09785.1"/>
    </source>
</evidence>
<evidence type="ECO:0000313" key="3">
    <source>
        <dbReference type="Proteomes" id="UP000277580"/>
    </source>
</evidence>
<proteinExistence type="predicted"/>
<protein>
    <submittedName>
        <fullName evidence="2">Uncharacterized protein</fullName>
    </submittedName>
</protein>
<dbReference type="OrthoDB" id="5430620at2759"/>
<dbReference type="EMBL" id="ML119148">
    <property type="protein sequence ID" value="RPB09785.1"/>
    <property type="molecule type" value="Genomic_DNA"/>
</dbReference>